<sequence length="614" mass="68565">MPGKPKRKSSKKRKHKTKGGKKRDRRSKEGRKRKTKTSKKHRKGSRPPREGRGSKKRRSSKKHRKRSKSPHEQREKPRHRRKSKEKEPPVNEMTAAARNEDLGNIVLVKNRHKVQQQRGSKEGIPQEPPMGAYIQGPAPPPQRQRPRFDAQAPGGPSSGPSSGQKSGEPPRSDQQQIDMRYPPMEQPPSDVKMPPSQEAGFAAAPASAPTMIPIGAPPATGPPPSMGAPPPREAPPSMGAPPPMAPTPSTSTSATTGTTVPTTIPTTTGAPSDTYVTGFQLPTPPTPTSQQFPSDEMTKKEAEVPEKHADKGQKWKAYMEKALDGGVEGMNNEFRSIRGYLPPMATRIGFDANPEKNRFEDIVCIDQTRVRLSTGSYIHANWVNIGPGKKAIVTQLPNVESGADFWQMVLDVDAQGILLFLTHAEFTMFNANSVFPAEQDFLHFDGSHVRVGEFKRVKIDREWTMHVISVRSKNQRKYVHVHHYSGWTHGKQIGRLIDMWQLQSVFRRYSHPHIYMSLSGCGRAGTFAAFQIAHERLHSDNAQRLAISDCVCRARQGRMHAVQRDTQMLTIHAAIMEHIMSTKFSVQLQPKTIQKYGEFIDLFVKNSEGQEILP</sequence>
<dbReference type="InterPro" id="IPR003595">
    <property type="entry name" value="Tyr_Pase_cat"/>
</dbReference>
<keyword evidence="3" id="KW-1185">Reference proteome</keyword>
<accession>A0A7I4XSX3</accession>
<feature type="domain" description="Tyrosine-protein phosphatase" evidence="2">
    <location>
        <begin position="353"/>
        <end position="578"/>
    </location>
</feature>
<name>A0A7I4XSX3_HAECO</name>
<evidence type="ECO:0000259" key="2">
    <source>
        <dbReference type="PROSITE" id="PS50055"/>
    </source>
</evidence>
<evidence type="ECO:0000256" key="1">
    <source>
        <dbReference type="SAM" id="MobiDB-lite"/>
    </source>
</evidence>
<feature type="compositionally biased region" description="Low complexity" evidence="1">
    <location>
        <begin position="247"/>
        <end position="272"/>
    </location>
</feature>
<dbReference type="OMA" id="HYSGWTH"/>
<dbReference type="PROSITE" id="PS50055">
    <property type="entry name" value="TYR_PHOSPHATASE_PTP"/>
    <property type="match status" value="1"/>
</dbReference>
<dbReference type="InterPro" id="IPR052782">
    <property type="entry name" value="Oocyte-zygote_transition_reg"/>
</dbReference>
<dbReference type="InterPro" id="IPR000242">
    <property type="entry name" value="PTP_cat"/>
</dbReference>
<feature type="compositionally biased region" description="Low complexity" evidence="1">
    <location>
        <begin position="199"/>
        <end position="214"/>
    </location>
</feature>
<proteinExistence type="predicted"/>
<reference evidence="4" key="1">
    <citation type="submission" date="2020-12" db="UniProtKB">
        <authorList>
            <consortium name="WormBaseParasite"/>
        </authorList>
    </citation>
    <scope>IDENTIFICATION</scope>
    <source>
        <strain evidence="4">MHco3</strain>
    </source>
</reference>
<dbReference type="WBParaSite" id="HCON_00006830-00001">
    <property type="protein sequence ID" value="HCON_00006830-00001"/>
    <property type="gene ID" value="HCON_00006830"/>
</dbReference>
<organism evidence="3 4">
    <name type="scientific">Haemonchus contortus</name>
    <name type="common">Barber pole worm</name>
    <dbReference type="NCBI Taxonomy" id="6289"/>
    <lineage>
        <taxon>Eukaryota</taxon>
        <taxon>Metazoa</taxon>
        <taxon>Ecdysozoa</taxon>
        <taxon>Nematoda</taxon>
        <taxon>Chromadorea</taxon>
        <taxon>Rhabditida</taxon>
        <taxon>Rhabditina</taxon>
        <taxon>Rhabditomorpha</taxon>
        <taxon>Strongyloidea</taxon>
        <taxon>Trichostrongylidae</taxon>
        <taxon>Haemonchus</taxon>
    </lineage>
</organism>
<evidence type="ECO:0000313" key="3">
    <source>
        <dbReference type="Proteomes" id="UP000025227"/>
    </source>
</evidence>
<feature type="compositionally biased region" description="Basic residues" evidence="1">
    <location>
        <begin position="1"/>
        <end position="46"/>
    </location>
</feature>
<dbReference type="OrthoDB" id="5825157at2759"/>
<feature type="compositionally biased region" description="Low complexity" evidence="1">
    <location>
        <begin position="149"/>
        <end position="169"/>
    </location>
</feature>
<dbReference type="PANTHER" id="PTHR46163">
    <property type="entry name" value="TYROSINE-PROTEIN PHOSPHATASE-RELATED"/>
    <property type="match status" value="1"/>
</dbReference>
<dbReference type="SMART" id="SM00404">
    <property type="entry name" value="PTPc_motif"/>
    <property type="match status" value="1"/>
</dbReference>
<dbReference type="PANTHER" id="PTHR46163:SF15">
    <property type="entry name" value="TYROSINE-PROTEIN PHOSPHATASE DOMAIN-CONTAINING PROTEIN"/>
    <property type="match status" value="1"/>
</dbReference>
<dbReference type="SUPFAM" id="SSF52799">
    <property type="entry name" value="(Phosphotyrosine protein) phosphatases II"/>
    <property type="match status" value="1"/>
</dbReference>
<feature type="region of interest" description="Disordered" evidence="1">
    <location>
        <begin position="1"/>
        <end position="274"/>
    </location>
</feature>
<dbReference type="GO" id="GO:0004725">
    <property type="term" value="F:protein tyrosine phosphatase activity"/>
    <property type="evidence" value="ECO:0007669"/>
    <property type="project" value="InterPro"/>
</dbReference>
<dbReference type="Pfam" id="PF00102">
    <property type="entry name" value="Y_phosphatase"/>
    <property type="match status" value="1"/>
</dbReference>
<protein>
    <submittedName>
        <fullName evidence="4">Tyrosine-protein phosphatase domain-containing protein</fullName>
    </submittedName>
</protein>
<dbReference type="SMART" id="SM00194">
    <property type="entry name" value="PTPc"/>
    <property type="match status" value="1"/>
</dbReference>
<evidence type="ECO:0000313" key="4">
    <source>
        <dbReference type="WBParaSite" id="HCON_00006830-00001"/>
    </source>
</evidence>
<dbReference type="InterPro" id="IPR029021">
    <property type="entry name" value="Prot-tyrosine_phosphatase-like"/>
</dbReference>
<dbReference type="Gene3D" id="3.90.190.10">
    <property type="entry name" value="Protein tyrosine phosphatase superfamily"/>
    <property type="match status" value="1"/>
</dbReference>
<dbReference type="AlphaFoldDB" id="A0A7I4XSX3"/>
<feature type="compositionally biased region" description="Basic residues" evidence="1">
    <location>
        <begin position="54"/>
        <end position="68"/>
    </location>
</feature>
<feature type="compositionally biased region" description="Pro residues" evidence="1">
    <location>
        <begin position="215"/>
        <end position="246"/>
    </location>
</feature>
<dbReference type="Proteomes" id="UP000025227">
    <property type="component" value="Unplaced"/>
</dbReference>